<dbReference type="InterPro" id="IPR036865">
    <property type="entry name" value="CRAL-TRIO_dom_sf"/>
</dbReference>
<feature type="transmembrane region" description="Helical" evidence="1">
    <location>
        <begin position="731"/>
        <end position="752"/>
    </location>
</feature>
<dbReference type="EMBL" id="ATMH01009769">
    <property type="protein sequence ID" value="EPY18797.1"/>
    <property type="molecule type" value="Genomic_DNA"/>
</dbReference>
<keyword evidence="5" id="KW-1185">Reference proteome</keyword>
<dbReference type="OrthoDB" id="270385at2759"/>
<gene>
    <name evidence="4" type="ORF">STCU_09769</name>
</gene>
<evidence type="ECO:0000313" key="4">
    <source>
        <dbReference type="EMBL" id="EPY18797.1"/>
    </source>
</evidence>
<dbReference type="Pfam" id="PF00650">
    <property type="entry name" value="CRAL_TRIO"/>
    <property type="match status" value="1"/>
</dbReference>
<dbReference type="Proteomes" id="UP000015354">
    <property type="component" value="Unassembled WGS sequence"/>
</dbReference>
<evidence type="ECO:0000256" key="1">
    <source>
        <dbReference type="SAM" id="Phobius"/>
    </source>
</evidence>
<feature type="transmembrane region" description="Helical" evidence="1">
    <location>
        <begin position="614"/>
        <end position="637"/>
    </location>
</feature>
<feature type="transmembrane region" description="Helical" evidence="1">
    <location>
        <begin position="644"/>
        <end position="662"/>
    </location>
</feature>
<dbReference type="GO" id="GO:0140284">
    <property type="term" value="C:endoplasmic reticulum-endosome membrane contact site"/>
    <property type="evidence" value="ECO:0007669"/>
    <property type="project" value="TreeGrafter"/>
</dbReference>
<dbReference type="Gene3D" id="3.40.525.10">
    <property type="entry name" value="CRAL-TRIO lipid binding domain"/>
    <property type="match status" value="1"/>
</dbReference>
<organism evidence="4 5">
    <name type="scientific">Strigomonas culicis</name>
    <dbReference type="NCBI Taxonomy" id="28005"/>
    <lineage>
        <taxon>Eukaryota</taxon>
        <taxon>Discoba</taxon>
        <taxon>Euglenozoa</taxon>
        <taxon>Kinetoplastea</taxon>
        <taxon>Metakinetoplastina</taxon>
        <taxon>Trypanosomatida</taxon>
        <taxon>Trypanosomatidae</taxon>
        <taxon>Strigomonadinae</taxon>
        <taxon>Strigomonas</taxon>
    </lineage>
</organism>
<feature type="transmembrane region" description="Helical" evidence="1">
    <location>
        <begin position="702"/>
        <end position="725"/>
    </location>
</feature>
<dbReference type="GO" id="GO:0012505">
    <property type="term" value="C:endomembrane system"/>
    <property type="evidence" value="ECO:0007669"/>
    <property type="project" value="TreeGrafter"/>
</dbReference>
<dbReference type="InterPro" id="IPR055777">
    <property type="entry name" value="DUF7353"/>
</dbReference>
<reference evidence="4 5" key="1">
    <citation type="journal article" date="2013" name="PLoS ONE">
        <title>Predicting the Proteins of Angomonas deanei, Strigomonas culicis and Their Respective Endosymbionts Reveals New Aspects of the Trypanosomatidae Family.</title>
        <authorList>
            <person name="Motta M.C."/>
            <person name="Martins A.C."/>
            <person name="de Souza S.S."/>
            <person name="Catta-Preta C.M."/>
            <person name="Silva R."/>
            <person name="Klein C.C."/>
            <person name="de Almeida L.G."/>
            <person name="de Lima Cunha O."/>
            <person name="Ciapina L.P."/>
            <person name="Brocchi M."/>
            <person name="Colabardini A.C."/>
            <person name="de Araujo Lima B."/>
            <person name="Machado C.R."/>
            <person name="de Almeida Soares C.M."/>
            <person name="Probst C.M."/>
            <person name="de Menezes C.B."/>
            <person name="Thompson C.E."/>
            <person name="Bartholomeu D.C."/>
            <person name="Gradia D.F."/>
            <person name="Pavoni D.P."/>
            <person name="Grisard E.C."/>
            <person name="Fantinatti-Garboggini F."/>
            <person name="Marchini F.K."/>
            <person name="Rodrigues-Luiz G.F."/>
            <person name="Wagner G."/>
            <person name="Goldman G.H."/>
            <person name="Fietto J.L."/>
            <person name="Elias M.C."/>
            <person name="Goldman M.H."/>
            <person name="Sagot M.F."/>
            <person name="Pereira M."/>
            <person name="Stoco P.H."/>
            <person name="de Mendonca-Neto R.P."/>
            <person name="Teixeira S.M."/>
            <person name="Maciel T.E."/>
            <person name="de Oliveira Mendes T.A."/>
            <person name="Urmenyi T.P."/>
            <person name="de Souza W."/>
            <person name="Schenkman S."/>
            <person name="de Vasconcelos A.T."/>
        </authorList>
    </citation>
    <scope>NUCLEOTIDE SEQUENCE [LARGE SCALE GENOMIC DNA]</scope>
</reference>
<keyword evidence="1" id="KW-0472">Membrane</keyword>
<name>S9TKR6_9TRYP</name>
<proteinExistence type="predicted"/>
<accession>S9TKR6</accession>
<feature type="transmembrane region" description="Helical" evidence="1">
    <location>
        <begin position="674"/>
        <end position="695"/>
    </location>
</feature>
<dbReference type="CDD" id="cd00170">
    <property type="entry name" value="SEC14"/>
    <property type="match status" value="1"/>
</dbReference>
<dbReference type="AlphaFoldDB" id="S9TKR6"/>
<dbReference type="PANTHER" id="PTHR46384:SF2">
    <property type="entry name" value="CRAL-TRIO DOMAIN-CONTAINING PROTEIN"/>
    <property type="match status" value="1"/>
</dbReference>
<dbReference type="Pfam" id="PF24044">
    <property type="entry name" value="DUF7353"/>
    <property type="match status" value="1"/>
</dbReference>
<dbReference type="InterPro" id="IPR053012">
    <property type="entry name" value="ER-organelle_contact"/>
</dbReference>
<evidence type="ECO:0000259" key="3">
    <source>
        <dbReference type="Pfam" id="PF24044"/>
    </source>
</evidence>
<evidence type="ECO:0000259" key="2">
    <source>
        <dbReference type="Pfam" id="PF00650"/>
    </source>
</evidence>
<keyword evidence="1" id="KW-0812">Transmembrane</keyword>
<feature type="transmembrane region" description="Helical" evidence="1">
    <location>
        <begin position="475"/>
        <end position="495"/>
    </location>
</feature>
<feature type="transmembrane region" description="Helical" evidence="1">
    <location>
        <begin position="946"/>
        <end position="965"/>
    </location>
</feature>
<feature type="transmembrane region" description="Helical" evidence="1">
    <location>
        <begin position="556"/>
        <end position="579"/>
    </location>
</feature>
<feature type="transmembrane region" description="Helical" evidence="1">
    <location>
        <begin position="759"/>
        <end position="776"/>
    </location>
</feature>
<comment type="caution">
    <text evidence="4">The sequence shown here is derived from an EMBL/GenBank/DDBJ whole genome shotgun (WGS) entry which is preliminary data.</text>
</comment>
<protein>
    <submittedName>
        <fullName evidence="4">Uncharacterized protein</fullName>
    </submittedName>
</protein>
<feature type="transmembrane region" description="Helical" evidence="1">
    <location>
        <begin position="438"/>
        <end position="469"/>
    </location>
</feature>
<evidence type="ECO:0000313" key="5">
    <source>
        <dbReference type="Proteomes" id="UP000015354"/>
    </source>
</evidence>
<feature type="domain" description="CRAL-TRIO" evidence="2">
    <location>
        <begin position="85"/>
        <end position="230"/>
    </location>
</feature>
<dbReference type="SUPFAM" id="SSF52087">
    <property type="entry name" value="CRAL/TRIO domain"/>
    <property type="match status" value="1"/>
</dbReference>
<feature type="domain" description="DUF7353" evidence="3">
    <location>
        <begin position="10"/>
        <end position="68"/>
    </location>
</feature>
<feature type="transmembrane region" description="Helical" evidence="1">
    <location>
        <begin position="788"/>
        <end position="807"/>
    </location>
</feature>
<sequence>MTLCATSLSELGSVALSHLEEVEDVKRQTGISSSLLDAWVYLFLENKKFDIAETVSKIHRRHAMEFGELATLTFTEHMREALRSGIIQEIGTDRLGRATFFVTSKRETTDSKLKEEERLLFDIALCMGTRLRADNNRCQMVMLINQEGANILKGDLSSLATRVAKFYPGGVDKMYLCKMGRMMAAMAKPIFKRLPPIMSERLVIVDDSDIKKGYLLELFDEDVLPVTFGGKNDCDNKEHWCKYAEKAEQYYREMKYALVERGITIKEWEVQQLELSGKVQTASSAGGFQRERPSVFSPMLREVSMAIQNMGTPTAHTDTSSTPDDAPLQTCLSEDLEGTYAYVPPCPANDGTGGPTWVDVMRGMPHELSIFFLGEMLRWRLEVEDQEDSARYALSSKYARDHSLLLREEQKNHIVRGELWYYGIPAPLRKLERLLFRFAALINLMFFVAALVFFACFGADVIATLYFGFFVQYNYFFPLSCVLLMVFIQFASMCARALDFLNCIIQDEVIPLLLPFKRVGATVQRFLYLAVTLVQFTIFSIYSVKGSPLRGLQVSFATGWLSAVFVVAFTHAFFFTGFFSSLGRDSNSFFALPIFLSSMFSGRKEYDESGDPLLRTSTLLITGIPTCVSVLFGISFLISRIVSLYACTLVSTMVSAYIVHIYTDEDGRNVSKTLIRISHLFASVTWLFVTFAFGFNNFEAQLGSTVIVSMVLAGAFLCISLVGVASHSNPMTLRIGLVLFLVYLIACWICCFPIVGRPMGLFCLAIMFHNGLNIVFSPNKLTNIQATFFLASATCLLIMACVLLGWYGTTQQHVDAQSLPSVPVTAEDSQSTLGLYHSYPVCTLTFGADDSFTIEDLALLSEVVSARDTSVLEADFNVWFSGRSITYTGVTDYLSADGVSWAMHRFDASSAKLTFLVVSNPYAISSIVGMTAWIDSLALAPLNIFLPWMWADTIVLVMSFSVKLISFKWISLIDSLSRAAQEQRSQSTNEVILIGSGVAGGISSVSAVRTGFSSVVFAAPGILHILGKLGLTFEGYHKYVLAIGAYYGLLDNVGGQDASLKQKLWCTGTAQYCLSPAFISKTLLETCGDTGGRRHV</sequence>
<feature type="transmembrane region" description="Helical" evidence="1">
    <location>
        <begin position="913"/>
        <end position="934"/>
    </location>
</feature>
<dbReference type="PANTHER" id="PTHR46384">
    <property type="entry name" value="MOTILE SPERM DOMAIN-CONTAINING PROTEIN 2"/>
    <property type="match status" value="1"/>
</dbReference>
<keyword evidence="1" id="KW-1133">Transmembrane helix</keyword>
<feature type="transmembrane region" description="Helical" evidence="1">
    <location>
        <begin position="526"/>
        <end position="544"/>
    </location>
</feature>
<dbReference type="InterPro" id="IPR001251">
    <property type="entry name" value="CRAL-TRIO_dom"/>
</dbReference>